<comment type="caution">
    <text evidence="8">The sequence shown here is derived from an EMBL/GenBank/DDBJ whole genome shotgun (WGS) entry which is preliminary data.</text>
</comment>
<dbReference type="EMBL" id="JAHESC010000003">
    <property type="protein sequence ID" value="MBT1685434.1"/>
    <property type="molecule type" value="Genomic_DNA"/>
</dbReference>
<dbReference type="Pfam" id="PF07980">
    <property type="entry name" value="SusD_RagB"/>
    <property type="match status" value="1"/>
</dbReference>
<dbReference type="SUPFAM" id="SSF48452">
    <property type="entry name" value="TPR-like"/>
    <property type="match status" value="1"/>
</dbReference>
<reference evidence="8 9" key="1">
    <citation type="submission" date="2021-05" db="EMBL/GenBank/DDBJ databases">
        <title>A Polyphasic approach of four new species of the genus Ohtaekwangia: Ohtaekwangia histidinii sp. nov., Ohtaekwangia cretensis sp. nov., Ohtaekwangia indiensis sp. nov., Ohtaekwangia reichenbachii sp. nov. from diverse environment.</title>
        <authorList>
            <person name="Octaviana S."/>
        </authorList>
    </citation>
    <scope>NUCLEOTIDE SEQUENCE [LARGE SCALE GENOMIC DNA]</scope>
    <source>
        <strain evidence="8 9">PWU37</strain>
    </source>
</reference>
<dbReference type="Pfam" id="PF14322">
    <property type="entry name" value="SusD-like_3"/>
    <property type="match status" value="1"/>
</dbReference>
<dbReference type="InterPro" id="IPR033985">
    <property type="entry name" value="SusD-like_N"/>
</dbReference>
<name>A0AAP2D502_9BACT</name>
<dbReference type="PROSITE" id="PS51257">
    <property type="entry name" value="PROKAR_LIPOPROTEIN"/>
    <property type="match status" value="1"/>
</dbReference>
<dbReference type="Proteomes" id="UP001319180">
    <property type="component" value="Unassembled WGS sequence"/>
</dbReference>
<dbReference type="Gene3D" id="1.25.40.390">
    <property type="match status" value="1"/>
</dbReference>
<evidence type="ECO:0000259" key="7">
    <source>
        <dbReference type="Pfam" id="PF14322"/>
    </source>
</evidence>
<protein>
    <submittedName>
        <fullName evidence="8">RagB/SusD family nutrient uptake outer membrane protein</fullName>
    </submittedName>
</protein>
<accession>A0AAP2D502</accession>
<feature type="domain" description="RagB/SusD" evidence="6">
    <location>
        <begin position="327"/>
        <end position="511"/>
    </location>
</feature>
<sequence length="514" mass="58189">MNTKNIILGLTVILLMVSSCSDFLDQGPQTALSREDAFKDVEKLDKVITGLYNRWRETRKDRGGFIFSLGTDETQQGAYQVRTEAQQASLDKYDATLTASNNALTGQWNSRWPVIVDAATAIISLEGNTQGDAQREMLLGEACFIRAAVTFEIAQYWGGIPVLDLAKTAEYGTTRQPLPVVYDLVIRDLERAIQYLPEDQADKRRATKGAAQALLGKVYLYAPEESGARDYAKARDQFQTVINSGKYQLVPNVATLWDPNSPNPVESIFSFQFSNVWPDNNQCQWQTGSRSIANLNQYAYFGGYDLLLPTAFCYSDASEGGLWEDGDARKDASIRYDFVYNGQTPEIAAGFGGDELDPHIKKYEDIRLDGTQSFWYSGKNIYYLRYADILLCYAECLNELGSTGEAVSTVNTVRQRAWGGVLPADKEWSAGMGQEEFRDKIMDERMRELCFEGWRRMDLIRSGKFRQLILARNKWTADANAIQDYHRRYPIPLDEIKQNDEIDEEDQNEGYSNQ</sequence>
<keyword evidence="4" id="KW-0472">Membrane</keyword>
<evidence type="ECO:0000256" key="5">
    <source>
        <dbReference type="ARBA" id="ARBA00023237"/>
    </source>
</evidence>
<dbReference type="AlphaFoldDB" id="A0AAP2D502"/>
<keyword evidence="5" id="KW-0998">Cell outer membrane</keyword>
<evidence type="ECO:0000256" key="4">
    <source>
        <dbReference type="ARBA" id="ARBA00023136"/>
    </source>
</evidence>
<dbReference type="CDD" id="cd08977">
    <property type="entry name" value="SusD"/>
    <property type="match status" value="1"/>
</dbReference>
<evidence type="ECO:0000313" key="9">
    <source>
        <dbReference type="Proteomes" id="UP001319180"/>
    </source>
</evidence>
<keyword evidence="3" id="KW-0732">Signal</keyword>
<dbReference type="RefSeq" id="WP_254088686.1">
    <property type="nucleotide sequence ID" value="NZ_JAHESC010000003.1"/>
</dbReference>
<proteinExistence type="inferred from homology"/>
<gene>
    <name evidence="8" type="ORF">KK078_02640</name>
</gene>
<organism evidence="8 9">
    <name type="scientific">Dawidia soli</name>
    <dbReference type="NCBI Taxonomy" id="2782352"/>
    <lineage>
        <taxon>Bacteria</taxon>
        <taxon>Pseudomonadati</taxon>
        <taxon>Bacteroidota</taxon>
        <taxon>Cytophagia</taxon>
        <taxon>Cytophagales</taxon>
        <taxon>Chryseotaleaceae</taxon>
        <taxon>Dawidia</taxon>
    </lineage>
</organism>
<evidence type="ECO:0000256" key="2">
    <source>
        <dbReference type="ARBA" id="ARBA00006275"/>
    </source>
</evidence>
<keyword evidence="9" id="KW-1185">Reference proteome</keyword>
<dbReference type="GO" id="GO:0009279">
    <property type="term" value="C:cell outer membrane"/>
    <property type="evidence" value="ECO:0007669"/>
    <property type="project" value="UniProtKB-SubCell"/>
</dbReference>
<comment type="subcellular location">
    <subcellularLocation>
        <location evidence="1">Cell outer membrane</location>
    </subcellularLocation>
</comment>
<evidence type="ECO:0000313" key="8">
    <source>
        <dbReference type="EMBL" id="MBT1685434.1"/>
    </source>
</evidence>
<feature type="domain" description="SusD-like N-terminal" evidence="7">
    <location>
        <begin position="22"/>
        <end position="220"/>
    </location>
</feature>
<dbReference type="InterPro" id="IPR011990">
    <property type="entry name" value="TPR-like_helical_dom_sf"/>
</dbReference>
<dbReference type="InterPro" id="IPR012944">
    <property type="entry name" value="SusD_RagB_dom"/>
</dbReference>
<comment type="similarity">
    <text evidence="2">Belongs to the SusD family.</text>
</comment>
<evidence type="ECO:0000256" key="1">
    <source>
        <dbReference type="ARBA" id="ARBA00004442"/>
    </source>
</evidence>
<evidence type="ECO:0000256" key="3">
    <source>
        <dbReference type="ARBA" id="ARBA00022729"/>
    </source>
</evidence>
<evidence type="ECO:0000259" key="6">
    <source>
        <dbReference type="Pfam" id="PF07980"/>
    </source>
</evidence>